<keyword evidence="1" id="KW-0560">Oxidoreductase</keyword>
<dbReference type="InterPro" id="IPR000683">
    <property type="entry name" value="Gfo/Idh/MocA-like_OxRdtase_N"/>
</dbReference>
<dbReference type="GO" id="GO:0000166">
    <property type="term" value="F:nucleotide binding"/>
    <property type="evidence" value="ECO:0007669"/>
    <property type="project" value="InterPro"/>
</dbReference>
<evidence type="ECO:0000256" key="1">
    <source>
        <dbReference type="ARBA" id="ARBA00023002"/>
    </source>
</evidence>
<proteinExistence type="predicted"/>
<feature type="domain" description="Gfo/Idh/MocA-like oxidoreductase N-terminal" evidence="2">
    <location>
        <begin position="4"/>
        <end position="121"/>
    </location>
</feature>
<dbReference type="InterPro" id="IPR050463">
    <property type="entry name" value="Gfo/Idh/MocA_oxidrdct_glycsds"/>
</dbReference>
<dbReference type="InterPro" id="IPR036291">
    <property type="entry name" value="NAD(P)-bd_dom_sf"/>
</dbReference>
<dbReference type="SUPFAM" id="SSF51735">
    <property type="entry name" value="NAD(P)-binding Rossmann-fold domains"/>
    <property type="match status" value="1"/>
</dbReference>
<gene>
    <name evidence="4" type="ORF">METZ01_LOCUS139208</name>
</gene>
<dbReference type="Pfam" id="PF01408">
    <property type="entry name" value="GFO_IDH_MocA"/>
    <property type="match status" value="1"/>
</dbReference>
<dbReference type="Gene3D" id="3.30.360.10">
    <property type="entry name" value="Dihydrodipicolinate Reductase, domain 2"/>
    <property type="match status" value="1"/>
</dbReference>
<dbReference type="PANTHER" id="PTHR43818:SF11">
    <property type="entry name" value="BCDNA.GH03377"/>
    <property type="match status" value="1"/>
</dbReference>
<evidence type="ECO:0000259" key="2">
    <source>
        <dbReference type="Pfam" id="PF01408"/>
    </source>
</evidence>
<dbReference type="Gene3D" id="3.40.50.720">
    <property type="entry name" value="NAD(P)-binding Rossmann-like Domain"/>
    <property type="match status" value="1"/>
</dbReference>
<dbReference type="PANTHER" id="PTHR43818">
    <property type="entry name" value="BCDNA.GH03377"/>
    <property type="match status" value="1"/>
</dbReference>
<dbReference type="EMBL" id="UINC01020602">
    <property type="protein sequence ID" value="SVA86354.1"/>
    <property type="molecule type" value="Genomic_DNA"/>
</dbReference>
<evidence type="ECO:0000313" key="4">
    <source>
        <dbReference type="EMBL" id="SVA86354.1"/>
    </source>
</evidence>
<accession>A0A381ZB73</accession>
<dbReference type="SUPFAM" id="SSF55347">
    <property type="entry name" value="Glyceraldehyde-3-phosphate dehydrogenase-like, C-terminal domain"/>
    <property type="match status" value="1"/>
</dbReference>
<feature type="domain" description="GFO/IDH/MocA-like oxidoreductase" evidence="3">
    <location>
        <begin position="132"/>
        <end position="262"/>
    </location>
</feature>
<reference evidence="4" key="1">
    <citation type="submission" date="2018-05" db="EMBL/GenBank/DDBJ databases">
        <authorList>
            <person name="Lanie J.A."/>
            <person name="Ng W.-L."/>
            <person name="Kazmierczak K.M."/>
            <person name="Andrzejewski T.M."/>
            <person name="Davidsen T.M."/>
            <person name="Wayne K.J."/>
            <person name="Tettelin H."/>
            <person name="Glass J.I."/>
            <person name="Rusch D."/>
            <person name="Podicherti R."/>
            <person name="Tsui H.-C.T."/>
            <person name="Winkler M.E."/>
        </authorList>
    </citation>
    <scope>NUCLEOTIDE SEQUENCE</scope>
</reference>
<evidence type="ECO:0000259" key="3">
    <source>
        <dbReference type="Pfam" id="PF22725"/>
    </source>
</evidence>
<dbReference type="InterPro" id="IPR055170">
    <property type="entry name" value="GFO_IDH_MocA-like_dom"/>
</dbReference>
<name>A0A381ZB73_9ZZZZ</name>
<sequence>MGKIKLGVIGAGGIVRRLHLPDIAGGDDFEVTVISGRKEHRLKQQVEEFGIPHWTQDYEAIVSDDSIQGIIVGTPHPQHVSWGIKAIEAGKHVLMQKPLCGDMTEANNFVDAVKKSDRTVMCLPHFGAPVYKARQLIADGAIGRVSGARWRSSHGGPEIYYAEIRDLFGEKSDDLWFFDSKRASVGALFDMGVYGISNLVAILGTFKRLTGFVSTFDKPTDLEDVATLVLETEEGGIVTAETSWCDPSRTSEGSIHGTAGKFTFPGKDGAALSQFTPTSYTREHAPVDVKAIDCADSNPGGMHE</sequence>
<dbReference type="AlphaFoldDB" id="A0A381ZB73"/>
<organism evidence="4">
    <name type="scientific">marine metagenome</name>
    <dbReference type="NCBI Taxonomy" id="408172"/>
    <lineage>
        <taxon>unclassified sequences</taxon>
        <taxon>metagenomes</taxon>
        <taxon>ecological metagenomes</taxon>
    </lineage>
</organism>
<dbReference type="GO" id="GO:0016491">
    <property type="term" value="F:oxidoreductase activity"/>
    <property type="evidence" value="ECO:0007669"/>
    <property type="project" value="UniProtKB-KW"/>
</dbReference>
<protein>
    <submittedName>
        <fullName evidence="4">Uncharacterized protein</fullName>
    </submittedName>
</protein>
<feature type="non-terminal residue" evidence="4">
    <location>
        <position position="304"/>
    </location>
</feature>
<dbReference type="Pfam" id="PF22725">
    <property type="entry name" value="GFO_IDH_MocA_C3"/>
    <property type="match status" value="1"/>
</dbReference>